<keyword evidence="2" id="KW-1185">Reference proteome</keyword>
<proteinExistence type="predicted"/>
<gene>
    <name evidence="1" type="ORF">NA56DRAFT_699256</name>
</gene>
<evidence type="ECO:0000313" key="2">
    <source>
        <dbReference type="Proteomes" id="UP000235672"/>
    </source>
</evidence>
<dbReference type="AlphaFoldDB" id="A0A2J6QGD0"/>
<evidence type="ECO:0000313" key="1">
    <source>
        <dbReference type="EMBL" id="PMD25333.1"/>
    </source>
</evidence>
<dbReference type="Proteomes" id="UP000235672">
    <property type="component" value="Unassembled WGS sequence"/>
</dbReference>
<protein>
    <submittedName>
        <fullName evidence="1">Uncharacterized protein</fullName>
    </submittedName>
</protein>
<organism evidence="1 2">
    <name type="scientific">Hyaloscypha hepaticicola</name>
    <dbReference type="NCBI Taxonomy" id="2082293"/>
    <lineage>
        <taxon>Eukaryota</taxon>
        <taxon>Fungi</taxon>
        <taxon>Dikarya</taxon>
        <taxon>Ascomycota</taxon>
        <taxon>Pezizomycotina</taxon>
        <taxon>Leotiomycetes</taxon>
        <taxon>Helotiales</taxon>
        <taxon>Hyaloscyphaceae</taxon>
        <taxon>Hyaloscypha</taxon>
    </lineage>
</organism>
<sequence length="175" mass="19402">MEMQTGWRTDGGASDQNPCVQLLHEYSSTTRPNMSPIDRVVSQRDSIIPRLPPITRGRNIAATPPIGHKLGMPPTPGYLDDDVDVYLLGEDEKFDLLTRISMDLNPESNKYAILDAFELGRNLCTWVAVPPWELKEEGEGARVAGLIEVPAISGKRPRAYFLYGGSLVMYRADLG</sequence>
<name>A0A2J6QGD0_9HELO</name>
<reference evidence="1 2" key="1">
    <citation type="submission" date="2016-05" db="EMBL/GenBank/DDBJ databases">
        <title>A degradative enzymes factory behind the ericoid mycorrhizal symbiosis.</title>
        <authorList>
            <consortium name="DOE Joint Genome Institute"/>
            <person name="Martino E."/>
            <person name="Morin E."/>
            <person name="Grelet G."/>
            <person name="Kuo A."/>
            <person name="Kohler A."/>
            <person name="Daghino S."/>
            <person name="Barry K."/>
            <person name="Choi C."/>
            <person name="Cichocki N."/>
            <person name="Clum A."/>
            <person name="Copeland A."/>
            <person name="Hainaut M."/>
            <person name="Haridas S."/>
            <person name="Labutti K."/>
            <person name="Lindquist E."/>
            <person name="Lipzen A."/>
            <person name="Khouja H.-R."/>
            <person name="Murat C."/>
            <person name="Ohm R."/>
            <person name="Olson A."/>
            <person name="Spatafora J."/>
            <person name="Veneault-Fourrey C."/>
            <person name="Henrissat B."/>
            <person name="Grigoriev I."/>
            <person name="Martin F."/>
            <person name="Perotto S."/>
        </authorList>
    </citation>
    <scope>NUCLEOTIDE SEQUENCE [LARGE SCALE GENOMIC DNA]</scope>
    <source>
        <strain evidence="1 2">UAMH 7357</strain>
    </source>
</reference>
<dbReference type="EMBL" id="KZ613470">
    <property type="protein sequence ID" value="PMD25333.1"/>
    <property type="molecule type" value="Genomic_DNA"/>
</dbReference>
<accession>A0A2J6QGD0</accession>